<proteinExistence type="predicted"/>
<evidence type="ECO:0000259" key="2">
    <source>
        <dbReference type="PROSITE" id="PS50043"/>
    </source>
</evidence>
<dbReference type="SMART" id="SM00421">
    <property type="entry name" value="HTH_LUXR"/>
    <property type="match status" value="1"/>
</dbReference>
<gene>
    <name evidence="3" type="ORF">GCM10017557_06250</name>
</gene>
<dbReference type="InterPro" id="IPR000792">
    <property type="entry name" value="Tscrpt_reg_LuxR_C"/>
</dbReference>
<dbReference type="AlphaFoldDB" id="A0A7G1NVZ1"/>
<dbReference type="EMBL" id="AP023440">
    <property type="protein sequence ID" value="BCL25766.1"/>
    <property type="molecule type" value="Genomic_DNA"/>
</dbReference>
<dbReference type="PRINTS" id="PR00038">
    <property type="entry name" value="HTHLUXR"/>
</dbReference>
<accession>A0A7G1NVZ1</accession>
<organism evidence="3 4">
    <name type="scientific">Streptomyces aurantiacus</name>
    <dbReference type="NCBI Taxonomy" id="47760"/>
    <lineage>
        <taxon>Bacteria</taxon>
        <taxon>Bacillati</taxon>
        <taxon>Actinomycetota</taxon>
        <taxon>Actinomycetes</taxon>
        <taxon>Kitasatosporales</taxon>
        <taxon>Streptomycetaceae</taxon>
        <taxon>Streptomyces</taxon>
        <taxon>Streptomyces aurantiacus group</taxon>
    </lineage>
</organism>
<dbReference type="PANTHER" id="PTHR43214:SF42">
    <property type="entry name" value="TRANSCRIPTIONAL REGULATORY PROTEIN DESR"/>
    <property type="match status" value="1"/>
</dbReference>
<dbReference type="CDD" id="cd06170">
    <property type="entry name" value="LuxR_C_like"/>
    <property type="match status" value="1"/>
</dbReference>
<reference evidence="3 4" key="1">
    <citation type="journal article" date="2014" name="Int. J. Syst. Evol. Microbiol.">
        <title>Complete genome sequence of Corynebacterium casei LMG S-19264T (=DSM 44701T), isolated from a smear-ripened cheese.</title>
        <authorList>
            <consortium name="US DOE Joint Genome Institute (JGI-PGF)"/>
            <person name="Walter F."/>
            <person name="Albersmeier A."/>
            <person name="Kalinowski J."/>
            <person name="Ruckert C."/>
        </authorList>
    </citation>
    <scope>NUCLEOTIDE SEQUENCE [LARGE SCALE GENOMIC DNA]</scope>
    <source>
        <strain evidence="3 4">JCM 4677</strain>
    </source>
</reference>
<dbReference type="PROSITE" id="PS50043">
    <property type="entry name" value="HTH_LUXR_2"/>
    <property type="match status" value="1"/>
</dbReference>
<protein>
    <submittedName>
        <fullName evidence="3">Helix-turn-helix transcriptional regulator</fullName>
    </submittedName>
</protein>
<dbReference type="Gene3D" id="1.10.10.10">
    <property type="entry name" value="Winged helix-like DNA-binding domain superfamily/Winged helix DNA-binding domain"/>
    <property type="match status" value="1"/>
</dbReference>
<feature type="domain" description="HTH luxR-type" evidence="2">
    <location>
        <begin position="844"/>
        <end position="909"/>
    </location>
</feature>
<evidence type="ECO:0000313" key="4">
    <source>
        <dbReference type="Proteomes" id="UP000516444"/>
    </source>
</evidence>
<dbReference type="InterPro" id="IPR039420">
    <property type="entry name" value="WalR-like"/>
</dbReference>
<dbReference type="RefSeq" id="WP_246596713.1">
    <property type="nucleotide sequence ID" value="NZ_JBHMCV010000008.1"/>
</dbReference>
<keyword evidence="1" id="KW-0238">DNA-binding</keyword>
<dbReference type="SUPFAM" id="SSF46894">
    <property type="entry name" value="C-terminal effector domain of the bipartite response regulators"/>
    <property type="match status" value="1"/>
</dbReference>
<dbReference type="KEGG" id="sgm:GCM10017557_06250"/>
<dbReference type="GO" id="GO:0006355">
    <property type="term" value="P:regulation of DNA-templated transcription"/>
    <property type="evidence" value="ECO:0007669"/>
    <property type="project" value="InterPro"/>
</dbReference>
<keyword evidence="4" id="KW-1185">Reference proteome</keyword>
<dbReference type="InterPro" id="IPR036388">
    <property type="entry name" value="WH-like_DNA-bd_sf"/>
</dbReference>
<dbReference type="Proteomes" id="UP000516444">
    <property type="component" value="Chromosome"/>
</dbReference>
<dbReference type="GO" id="GO:0003677">
    <property type="term" value="F:DNA binding"/>
    <property type="evidence" value="ECO:0007669"/>
    <property type="project" value="UniProtKB-KW"/>
</dbReference>
<sequence>MELAALTALSDRPGANAPVLVLAGDPGLGRTALTEWAVRSFDAGPVLHVRADRAESRLPGGGMHALRCAADALPGGGAVGVPDSGTTPEWLLRLLTATAAGSPLLVCVDDAHLWDAPSRAALGFAARRLHPAGPVRLLLTVAGRHTADPDFAALPVRTLAPLPPYAADVLLDDTVRGPVAPAVRRDLLEEAEGNPALLRALVARLSPAELAGEQPLPWPLADAETLRSVAGAHVAGLSAGAGELLLLVAAAHVPDPEGPGADAELVHAAVARLEGARAVLALDRVPDALVLSDGRYRFTSPVLRRAVHECAGPGRRRAAHRALASVLADEGNGLVALLHRAWSIAGYAPPTADQLAAAAADPCVTASHGQRSAAYARAAELTADARERAEHRTAAAEQALLAGHARTARRLIGGAHDSALPAVVEGRSAWVRGVLALRDGPAADACEALLLARSLLAAHDPDRALLAGLAAAEAAWATGDAVACLRALNAADRTVVPVRTVTERAPALAAPAPELPRDYLRGMRAMLERDFGRAIPSLRRVVEHAWQEDGPERLLWSGAAALLLGDVHAACRIGARTLAAARSRGPEAAVPRALELLAYAELRTGQHARARAHAEEGLRAAHRYGQSNVAARHHAVLALAASIADEPTLVAHHADAALTTARRHGLRQAAALAEWAAGRAELGRGRPFEAAARLGPLVRPGPDGGHFAVRMLAVPCYVEAAVLAGQRDDARAVVEEFALWARFGADVQAPAQLARCRALVADADHADTLYEDALLLHARVGGDFEQARTRLLYGKWLRRRRRLREARGCLRDALVAFERCGARIWADQARAELRANGAAPAVASSAALAGLTPQQLRIARCVAEGATNREVALHLSVSPRTVDYHLRKVFAVLGVRSRVELSRMVEQAEKNGAQL</sequence>
<evidence type="ECO:0000313" key="3">
    <source>
        <dbReference type="EMBL" id="BCL25766.1"/>
    </source>
</evidence>
<dbReference type="Pfam" id="PF00196">
    <property type="entry name" value="GerE"/>
    <property type="match status" value="1"/>
</dbReference>
<name>A0A7G1NVZ1_9ACTN</name>
<dbReference type="InterPro" id="IPR016032">
    <property type="entry name" value="Sig_transdc_resp-reg_C-effctor"/>
</dbReference>
<evidence type="ECO:0000256" key="1">
    <source>
        <dbReference type="ARBA" id="ARBA00023125"/>
    </source>
</evidence>
<dbReference type="PANTHER" id="PTHR43214">
    <property type="entry name" value="TWO-COMPONENT RESPONSE REGULATOR"/>
    <property type="match status" value="1"/>
</dbReference>